<evidence type="ECO:0000256" key="4">
    <source>
        <dbReference type="ARBA" id="ARBA00007244"/>
    </source>
</evidence>
<evidence type="ECO:0000256" key="13">
    <source>
        <dbReference type="SAM" id="Phobius"/>
    </source>
</evidence>
<feature type="transmembrane region" description="Helical" evidence="13">
    <location>
        <begin position="58"/>
        <end position="86"/>
    </location>
</feature>
<dbReference type="PIRSF" id="PIRSF000178">
    <property type="entry name" value="SDH_cyt_b560"/>
    <property type="match status" value="1"/>
</dbReference>
<evidence type="ECO:0000256" key="7">
    <source>
        <dbReference type="ARBA" id="ARBA00022692"/>
    </source>
</evidence>
<dbReference type="InterPro" id="IPR034804">
    <property type="entry name" value="SQR/QFR_C/D"/>
</dbReference>
<feature type="transmembrane region" description="Helical" evidence="13">
    <location>
        <begin position="106"/>
        <end position="124"/>
    </location>
</feature>
<comment type="caution">
    <text evidence="14">The sequence shown here is derived from an EMBL/GenBank/DDBJ whole genome shotgun (WGS) entry which is preliminary data.</text>
</comment>
<evidence type="ECO:0000256" key="11">
    <source>
        <dbReference type="ARBA" id="ARBA00023136"/>
    </source>
</evidence>
<comment type="subunit">
    <text evidence="12">Part of an enzyme complex containing four subunits: a flavoprotein, an iron-sulfur protein, plus two membrane-anchoring proteins, SdhC and SdhD. The complex can form homotrimers.</text>
</comment>
<dbReference type="RefSeq" id="WP_340359601.1">
    <property type="nucleotide sequence ID" value="NZ_JBBKZU010000012.1"/>
</dbReference>
<accession>A0ABU8VL51</accession>
<dbReference type="PANTHER" id="PTHR10978">
    <property type="entry name" value="SUCCINATE DEHYDROGENASE CYTOCHROME B560 SUBUNIT"/>
    <property type="match status" value="1"/>
</dbReference>
<evidence type="ECO:0000313" key="15">
    <source>
        <dbReference type="Proteomes" id="UP001365846"/>
    </source>
</evidence>
<dbReference type="EMBL" id="JBBKZU010000012">
    <property type="protein sequence ID" value="MEJ8814371.1"/>
    <property type="molecule type" value="Genomic_DNA"/>
</dbReference>
<sequence>MARSSRPAFLNPFQIQMPVGAITSIGHRVSGVILAAGVPLGIYLLAQSLRDEQGFERVLALLGYWPVKGGAILVTWAIAHHIFAGIRHLLSDFNVGSPLRLARRSAYLANIGGIAVAVAMTVLLW</sequence>
<keyword evidence="6" id="KW-0349">Heme</keyword>
<keyword evidence="9 13" id="KW-1133">Transmembrane helix</keyword>
<evidence type="ECO:0000256" key="9">
    <source>
        <dbReference type="ARBA" id="ARBA00022989"/>
    </source>
</evidence>
<keyword evidence="15" id="KW-1185">Reference proteome</keyword>
<dbReference type="InterPro" id="IPR000701">
    <property type="entry name" value="SuccDH_FuR_B_TM-su"/>
</dbReference>
<evidence type="ECO:0000256" key="10">
    <source>
        <dbReference type="ARBA" id="ARBA00023004"/>
    </source>
</evidence>
<evidence type="ECO:0000256" key="3">
    <source>
        <dbReference type="ARBA" id="ARBA00004370"/>
    </source>
</evidence>
<keyword evidence="8" id="KW-0479">Metal-binding</keyword>
<keyword evidence="11 13" id="KW-0472">Membrane</keyword>
<dbReference type="Gene3D" id="1.20.1300.10">
    <property type="entry name" value="Fumarate reductase/succinate dehydrogenase, transmembrane subunit"/>
    <property type="match status" value="1"/>
</dbReference>
<dbReference type="InterPro" id="IPR014314">
    <property type="entry name" value="Succ_DH_cytb556"/>
</dbReference>
<dbReference type="Pfam" id="PF01127">
    <property type="entry name" value="Sdh_cyt"/>
    <property type="match status" value="1"/>
</dbReference>
<gene>
    <name evidence="14" type="primary">sdhC</name>
    <name evidence="14" type="ORF">WKW77_25050</name>
</gene>
<proteinExistence type="inferred from homology"/>
<dbReference type="PANTHER" id="PTHR10978:SF5">
    <property type="entry name" value="SUCCINATE DEHYDROGENASE CYTOCHROME B560 SUBUNIT, MITOCHONDRIAL"/>
    <property type="match status" value="1"/>
</dbReference>
<comment type="similarity">
    <text evidence="4">Belongs to the cytochrome b560 family.</text>
</comment>
<comment type="cofactor">
    <cofactor evidence="1">
        <name>heme</name>
        <dbReference type="ChEBI" id="CHEBI:30413"/>
    </cofactor>
</comment>
<evidence type="ECO:0000256" key="2">
    <source>
        <dbReference type="ARBA" id="ARBA00004050"/>
    </source>
</evidence>
<evidence type="ECO:0000256" key="1">
    <source>
        <dbReference type="ARBA" id="ARBA00001971"/>
    </source>
</evidence>
<evidence type="ECO:0000256" key="6">
    <source>
        <dbReference type="ARBA" id="ARBA00022617"/>
    </source>
</evidence>
<comment type="function">
    <text evidence="2">Membrane-anchoring subunit of succinate dehydrogenase (SDH).</text>
</comment>
<evidence type="ECO:0000256" key="5">
    <source>
        <dbReference type="ARBA" id="ARBA00020076"/>
    </source>
</evidence>
<keyword evidence="7 13" id="KW-0812">Transmembrane</keyword>
<reference evidence="14 15" key="1">
    <citation type="submission" date="2024-03" db="EMBL/GenBank/DDBJ databases">
        <title>Novel species of the genus Variovorax.</title>
        <authorList>
            <person name="Liu Q."/>
            <person name="Xin Y.-H."/>
        </authorList>
    </citation>
    <scope>NUCLEOTIDE SEQUENCE [LARGE SCALE GENOMIC DNA]</scope>
    <source>
        <strain evidence="14 15">KACC 18899</strain>
    </source>
</reference>
<protein>
    <recommendedName>
        <fullName evidence="5">Succinate dehydrogenase cytochrome b556 subunit</fullName>
    </recommendedName>
</protein>
<dbReference type="SUPFAM" id="SSF81343">
    <property type="entry name" value="Fumarate reductase respiratory complex transmembrane subunits"/>
    <property type="match status" value="1"/>
</dbReference>
<evidence type="ECO:0000313" key="14">
    <source>
        <dbReference type="EMBL" id="MEJ8814371.1"/>
    </source>
</evidence>
<organism evidence="14 15">
    <name type="scientific">Variovorax ureilyticus</name>
    <dbReference type="NCBI Taxonomy" id="1836198"/>
    <lineage>
        <taxon>Bacteria</taxon>
        <taxon>Pseudomonadati</taxon>
        <taxon>Pseudomonadota</taxon>
        <taxon>Betaproteobacteria</taxon>
        <taxon>Burkholderiales</taxon>
        <taxon>Comamonadaceae</taxon>
        <taxon>Variovorax</taxon>
    </lineage>
</organism>
<evidence type="ECO:0000256" key="12">
    <source>
        <dbReference type="ARBA" id="ARBA00025912"/>
    </source>
</evidence>
<evidence type="ECO:0000256" key="8">
    <source>
        <dbReference type="ARBA" id="ARBA00022723"/>
    </source>
</evidence>
<dbReference type="NCBIfam" id="TIGR02970">
    <property type="entry name" value="succ_dehyd_cytB"/>
    <property type="match status" value="1"/>
</dbReference>
<feature type="transmembrane region" description="Helical" evidence="13">
    <location>
        <begin position="25"/>
        <end position="46"/>
    </location>
</feature>
<name>A0ABU8VL51_9BURK</name>
<keyword evidence="10" id="KW-0408">Iron</keyword>
<comment type="subcellular location">
    <subcellularLocation>
        <location evidence="3">Membrane</location>
    </subcellularLocation>
</comment>
<dbReference type="CDD" id="cd03499">
    <property type="entry name" value="SQR_TypeC_SdhC"/>
    <property type="match status" value="1"/>
</dbReference>
<dbReference type="Proteomes" id="UP001365846">
    <property type="component" value="Unassembled WGS sequence"/>
</dbReference>